<dbReference type="Proteomes" id="UP000682266">
    <property type="component" value="Unassembled WGS sequence"/>
</dbReference>
<dbReference type="RefSeq" id="WP_105788228.1">
    <property type="nucleotide sequence ID" value="NZ_CADERF010000015.1"/>
</dbReference>
<feature type="region of interest" description="Disordered" evidence="1">
    <location>
        <begin position="30"/>
        <end position="49"/>
    </location>
</feature>
<name>A0AA41JIQ5_9BURK</name>
<evidence type="ECO:0008006" key="5">
    <source>
        <dbReference type="Google" id="ProtNLM"/>
    </source>
</evidence>
<reference evidence="3" key="1">
    <citation type="submission" date="2021-04" db="EMBL/GenBank/DDBJ databases">
        <title>A collection of bacterial strains from the Burkholderia cepacia Research Laboratory and Repository.</title>
        <authorList>
            <person name="Lipuma J."/>
            <person name="Spilker T."/>
        </authorList>
    </citation>
    <scope>NUCLEOTIDE SEQUENCE</scope>
    <source>
        <strain evidence="3">AU36012</strain>
    </source>
</reference>
<keyword evidence="2" id="KW-0732">Signal</keyword>
<comment type="caution">
    <text evidence="3">The sequence shown here is derived from an EMBL/GenBank/DDBJ whole genome shotgun (WGS) entry which is preliminary data.</text>
</comment>
<feature type="signal peptide" evidence="2">
    <location>
        <begin position="1"/>
        <end position="24"/>
    </location>
</feature>
<evidence type="ECO:0000256" key="1">
    <source>
        <dbReference type="SAM" id="MobiDB-lite"/>
    </source>
</evidence>
<dbReference type="AlphaFoldDB" id="A0AA41JIQ5"/>
<evidence type="ECO:0000256" key="2">
    <source>
        <dbReference type="SAM" id="SignalP"/>
    </source>
</evidence>
<sequence length="101" mass="10460">MKRLLPSASLAATIACALALSACAAQSSAPAASSTPAQPATPAAPPMVGADRDAHGCIGSAGYSWCEQTQQCERPWELAKQKGFSNSAQAYEQFCHNTFAK</sequence>
<evidence type="ECO:0000313" key="3">
    <source>
        <dbReference type="EMBL" id="MBR8128978.1"/>
    </source>
</evidence>
<gene>
    <name evidence="3" type="ORF">KDW93_08315</name>
</gene>
<evidence type="ECO:0000313" key="4">
    <source>
        <dbReference type="Proteomes" id="UP000682266"/>
    </source>
</evidence>
<protein>
    <recommendedName>
        <fullName evidence="5">Lipoprotein</fullName>
    </recommendedName>
</protein>
<dbReference type="PROSITE" id="PS51257">
    <property type="entry name" value="PROKAR_LIPOPROTEIN"/>
    <property type="match status" value="1"/>
</dbReference>
<proteinExistence type="predicted"/>
<feature type="compositionally biased region" description="Low complexity" evidence="1">
    <location>
        <begin position="30"/>
        <end position="41"/>
    </location>
</feature>
<accession>A0AA41JIQ5</accession>
<dbReference type="EMBL" id="JAGSVG010000005">
    <property type="protein sequence ID" value="MBR8128978.1"/>
    <property type="molecule type" value="Genomic_DNA"/>
</dbReference>
<organism evidence="3 4">
    <name type="scientific">Burkholderia ambifaria</name>
    <dbReference type="NCBI Taxonomy" id="152480"/>
    <lineage>
        <taxon>Bacteria</taxon>
        <taxon>Pseudomonadati</taxon>
        <taxon>Pseudomonadota</taxon>
        <taxon>Betaproteobacteria</taxon>
        <taxon>Burkholderiales</taxon>
        <taxon>Burkholderiaceae</taxon>
        <taxon>Burkholderia</taxon>
        <taxon>Burkholderia cepacia complex</taxon>
    </lineage>
</organism>
<feature type="chain" id="PRO_5041377850" description="Lipoprotein" evidence="2">
    <location>
        <begin position="25"/>
        <end position="101"/>
    </location>
</feature>